<evidence type="ECO:0008006" key="4">
    <source>
        <dbReference type="Google" id="ProtNLM"/>
    </source>
</evidence>
<dbReference type="Pfam" id="PF13027">
    <property type="entry name" value="DUF3888"/>
    <property type="match status" value="1"/>
</dbReference>
<reference evidence="2 3" key="1">
    <citation type="submission" date="2020-03" db="EMBL/GenBank/DDBJ databases">
        <title>Genomic Encyclopedia of Archaeal and Bacterial Type Strains, Phase II (KMG-II): from individual species to whole genera.</title>
        <authorList>
            <person name="Goeker M."/>
        </authorList>
    </citation>
    <scope>NUCLEOTIDE SEQUENCE [LARGE SCALE GENOMIC DNA]</scope>
    <source>
        <strain evidence="2 3">DSM 4749</strain>
    </source>
</reference>
<feature type="chain" id="PRO_5032470720" description="DUF3888 domain-containing protein" evidence="1">
    <location>
        <begin position="23"/>
        <end position="150"/>
    </location>
</feature>
<dbReference type="InterPro" id="IPR024984">
    <property type="entry name" value="DUF3888"/>
</dbReference>
<proteinExistence type="predicted"/>
<dbReference type="RefSeq" id="WP_243846002.1">
    <property type="nucleotide sequence ID" value="NZ_JAASRS010000001.1"/>
</dbReference>
<sequence>MLSKKLLLLLFGIFLVVGTNNAESKVNQAAATAEQLEDLSIYFLTPYITKSVLNYYGKKSGTQWWKAKIINVKNLEQESNYHFLITVQVETFQGAHNPPYATDIMTFHIKNDRITLIRYQHYKEYTYAQDCWACWPFFYRWEKMFSIMFE</sequence>
<keyword evidence="1" id="KW-0732">Signal</keyword>
<dbReference type="Proteomes" id="UP000532769">
    <property type="component" value="Unassembled WGS sequence"/>
</dbReference>
<evidence type="ECO:0000313" key="3">
    <source>
        <dbReference type="Proteomes" id="UP000532769"/>
    </source>
</evidence>
<evidence type="ECO:0000256" key="1">
    <source>
        <dbReference type="SAM" id="SignalP"/>
    </source>
</evidence>
<organism evidence="2 3">
    <name type="scientific">Saccharococcus thermophilus</name>
    <dbReference type="NCBI Taxonomy" id="29396"/>
    <lineage>
        <taxon>Bacteria</taxon>
        <taxon>Bacillati</taxon>
        <taxon>Bacillota</taxon>
        <taxon>Bacilli</taxon>
        <taxon>Bacillales</taxon>
        <taxon>Anoxybacillaceae</taxon>
        <taxon>Saccharococcus</taxon>
    </lineage>
</organism>
<gene>
    <name evidence="2" type="ORF">BDD39_001230</name>
</gene>
<keyword evidence="3" id="KW-1185">Reference proteome</keyword>
<name>A0A846MET9_9BACL</name>
<comment type="caution">
    <text evidence="2">The sequence shown here is derived from an EMBL/GenBank/DDBJ whole genome shotgun (WGS) entry which is preliminary data.</text>
</comment>
<dbReference type="EMBL" id="JAASRS010000001">
    <property type="protein sequence ID" value="NIK14720.1"/>
    <property type="molecule type" value="Genomic_DNA"/>
</dbReference>
<feature type="signal peptide" evidence="1">
    <location>
        <begin position="1"/>
        <end position="22"/>
    </location>
</feature>
<accession>A0A846MET9</accession>
<protein>
    <recommendedName>
        <fullName evidence="4">DUF3888 domain-containing protein</fullName>
    </recommendedName>
</protein>
<evidence type="ECO:0000313" key="2">
    <source>
        <dbReference type="EMBL" id="NIK14720.1"/>
    </source>
</evidence>
<dbReference type="AlphaFoldDB" id="A0A846MET9"/>